<feature type="domain" description="AMP-dependent synthetase/ligase" evidence="5">
    <location>
        <begin position="15"/>
        <end position="97"/>
    </location>
</feature>
<keyword evidence="3" id="KW-0436">Ligase</keyword>
<keyword evidence="4" id="KW-0576">Peroxisome</keyword>
<comment type="subcellular location">
    <subcellularLocation>
        <location evidence="1">Peroxisome</location>
    </subcellularLocation>
</comment>
<evidence type="ECO:0000313" key="8">
    <source>
        <dbReference type="WBParaSite" id="TCNE_0001988301-mRNA-1"/>
    </source>
</evidence>
<evidence type="ECO:0000256" key="4">
    <source>
        <dbReference type="ARBA" id="ARBA00023140"/>
    </source>
</evidence>
<dbReference type="WBParaSite" id="TCNE_0001988301-mRNA-1">
    <property type="protein sequence ID" value="TCNE_0001988301-mRNA-1"/>
    <property type="gene ID" value="TCNE_0001988301"/>
</dbReference>
<evidence type="ECO:0000256" key="2">
    <source>
        <dbReference type="ARBA" id="ARBA00006432"/>
    </source>
</evidence>
<name>A0A183VGK9_TOXCA</name>
<dbReference type="AlphaFoldDB" id="A0A183VGK9"/>
<accession>A0A183VGK9</accession>
<dbReference type="InterPro" id="IPR000873">
    <property type="entry name" value="AMP-dep_synth/lig_dom"/>
</dbReference>
<gene>
    <name evidence="6" type="ORF">TCNE_LOCUS19879</name>
</gene>
<reference evidence="8" key="1">
    <citation type="submission" date="2016-06" db="UniProtKB">
        <authorList>
            <consortium name="WormBaseParasite"/>
        </authorList>
    </citation>
    <scope>IDENTIFICATION</scope>
</reference>
<reference evidence="6 7" key="2">
    <citation type="submission" date="2018-11" db="EMBL/GenBank/DDBJ databases">
        <authorList>
            <consortium name="Pathogen Informatics"/>
        </authorList>
    </citation>
    <scope>NUCLEOTIDE SEQUENCE [LARGE SCALE GENOMIC DNA]</scope>
</reference>
<comment type="similarity">
    <text evidence="2">Belongs to the ATP-dependent AMP-binding enzyme family.</text>
</comment>
<organism evidence="7 8">
    <name type="scientific">Toxocara canis</name>
    <name type="common">Canine roundworm</name>
    <dbReference type="NCBI Taxonomy" id="6265"/>
    <lineage>
        <taxon>Eukaryota</taxon>
        <taxon>Metazoa</taxon>
        <taxon>Ecdysozoa</taxon>
        <taxon>Nematoda</taxon>
        <taxon>Chromadorea</taxon>
        <taxon>Rhabditida</taxon>
        <taxon>Spirurina</taxon>
        <taxon>Ascaridomorpha</taxon>
        <taxon>Ascaridoidea</taxon>
        <taxon>Toxocaridae</taxon>
        <taxon>Toxocara</taxon>
    </lineage>
</organism>
<evidence type="ECO:0000313" key="6">
    <source>
        <dbReference type="EMBL" id="VDM51200.1"/>
    </source>
</evidence>
<evidence type="ECO:0000259" key="5">
    <source>
        <dbReference type="Pfam" id="PF00501"/>
    </source>
</evidence>
<evidence type="ECO:0000256" key="3">
    <source>
        <dbReference type="ARBA" id="ARBA00022598"/>
    </source>
</evidence>
<dbReference type="Gene3D" id="3.40.50.12780">
    <property type="entry name" value="N-terminal domain of ligase-like"/>
    <property type="match status" value="1"/>
</dbReference>
<keyword evidence="7" id="KW-1185">Reference proteome</keyword>
<dbReference type="Proteomes" id="UP000050794">
    <property type="component" value="Unassembled WGS sequence"/>
</dbReference>
<dbReference type="SUPFAM" id="SSF56801">
    <property type="entry name" value="Acetyl-CoA synthetase-like"/>
    <property type="match status" value="1"/>
</dbReference>
<proteinExistence type="inferred from homology"/>
<dbReference type="PANTHER" id="PTHR24096">
    <property type="entry name" value="LONG-CHAIN-FATTY-ACID--COA LIGASE"/>
    <property type="match status" value="1"/>
</dbReference>
<evidence type="ECO:0000256" key="1">
    <source>
        <dbReference type="ARBA" id="ARBA00004275"/>
    </source>
</evidence>
<dbReference type="InterPro" id="IPR042099">
    <property type="entry name" value="ANL_N_sf"/>
</dbReference>
<dbReference type="GO" id="GO:0016405">
    <property type="term" value="F:CoA-ligase activity"/>
    <property type="evidence" value="ECO:0007669"/>
    <property type="project" value="TreeGrafter"/>
</dbReference>
<dbReference type="EMBL" id="UYWY01027668">
    <property type="protein sequence ID" value="VDM51200.1"/>
    <property type="molecule type" value="Genomic_DNA"/>
</dbReference>
<dbReference type="PANTHER" id="PTHR24096:SF149">
    <property type="entry name" value="AMP-BINDING DOMAIN-CONTAINING PROTEIN-RELATED"/>
    <property type="match status" value="1"/>
</dbReference>
<dbReference type="GO" id="GO:0005777">
    <property type="term" value="C:peroxisome"/>
    <property type="evidence" value="ECO:0007669"/>
    <property type="project" value="UniProtKB-SubCell"/>
</dbReference>
<evidence type="ECO:0000313" key="7">
    <source>
        <dbReference type="Proteomes" id="UP000050794"/>
    </source>
</evidence>
<dbReference type="Pfam" id="PF00501">
    <property type="entry name" value="AMP-binding"/>
    <property type="match status" value="1"/>
</dbReference>
<protein>
    <submittedName>
        <fullName evidence="8">AMP-binding domain-containing protein</fullName>
    </submittedName>
</protein>
<sequence length="110" mass="12058">MVEYSDKLFHLQILDAAEKYGDSIAMRDGQTGESTSYAKLREDSYRFGRALKSIGAKKGDIICVVLPNCAEYVITFLGAALVGCTLSGVSPDSTQGYFKYQQLSPLLPHK</sequence>